<dbReference type="Proteomes" id="UP000682733">
    <property type="component" value="Unassembled WGS sequence"/>
</dbReference>
<comment type="caution">
    <text evidence="3">The sequence shown here is derived from an EMBL/GenBank/DDBJ whole genome shotgun (WGS) entry which is preliminary data.</text>
</comment>
<dbReference type="EMBL" id="CAJOBA010050589">
    <property type="protein sequence ID" value="CAF4235934.1"/>
    <property type="molecule type" value="Genomic_DNA"/>
</dbReference>
<evidence type="ECO:0000256" key="1">
    <source>
        <dbReference type="SAM" id="SignalP"/>
    </source>
</evidence>
<evidence type="ECO:0000313" key="3">
    <source>
        <dbReference type="EMBL" id="CAF4235934.1"/>
    </source>
</evidence>
<feature type="chain" id="PRO_5036273798" evidence="1">
    <location>
        <begin position="30"/>
        <end position="201"/>
    </location>
</feature>
<protein>
    <submittedName>
        <fullName evidence="3">Uncharacterized protein</fullName>
    </submittedName>
</protein>
<organism evidence="3 4">
    <name type="scientific">Didymodactylos carnosus</name>
    <dbReference type="NCBI Taxonomy" id="1234261"/>
    <lineage>
        <taxon>Eukaryota</taxon>
        <taxon>Metazoa</taxon>
        <taxon>Spiralia</taxon>
        <taxon>Gnathifera</taxon>
        <taxon>Rotifera</taxon>
        <taxon>Eurotatoria</taxon>
        <taxon>Bdelloidea</taxon>
        <taxon>Philodinida</taxon>
        <taxon>Philodinidae</taxon>
        <taxon>Didymodactylos</taxon>
    </lineage>
</organism>
<accession>A0A8S2SK73</accession>
<sequence>MKYASVNIVIFLISKIVLVTLLLPKQSQCAIFSRQALQDIRHNIINNYLMFAKRAVFRVGYKGEICFEDPIRRCSCIEMLYGITDLKPGVPSIDEKDIKSKRDSAAKHYHPNKLSTIDDRPFIFLNLCASKLMIPKIRKHYLQELEYSLKKCEGRNYNDELCRDIVEDLNDRIITNTVAGKIICTLNSCELELMTSSVHLN</sequence>
<keyword evidence="1" id="KW-0732">Signal</keyword>
<dbReference type="AlphaFoldDB" id="A0A8S2SK73"/>
<proteinExistence type="predicted"/>
<gene>
    <name evidence="2" type="ORF">OVA965_LOCUS34379</name>
    <name evidence="3" type="ORF">TMI583_LOCUS35295</name>
</gene>
<evidence type="ECO:0000313" key="4">
    <source>
        <dbReference type="Proteomes" id="UP000682733"/>
    </source>
</evidence>
<feature type="signal peptide" evidence="1">
    <location>
        <begin position="1"/>
        <end position="29"/>
    </location>
</feature>
<name>A0A8S2SK73_9BILA</name>
<dbReference type="EMBL" id="CAJNOK010028791">
    <property type="protein sequence ID" value="CAF1439406.1"/>
    <property type="molecule type" value="Genomic_DNA"/>
</dbReference>
<dbReference type="Proteomes" id="UP000677228">
    <property type="component" value="Unassembled WGS sequence"/>
</dbReference>
<evidence type="ECO:0000313" key="2">
    <source>
        <dbReference type="EMBL" id="CAF1439406.1"/>
    </source>
</evidence>
<reference evidence="3" key="1">
    <citation type="submission" date="2021-02" db="EMBL/GenBank/DDBJ databases">
        <authorList>
            <person name="Nowell W R."/>
        </authorList>
    </citation>
    <scope>NUCLEOTIDE SEQUENCE</scope>
</reference>